<dbReference type="InterPro" id="IPR016185">
    <property type="entry name" value="PreATP-grasp_dom_sf"/>
</dbReference>
<dbReference type="InterPro" id="IPR011054">
    <property type="entry name" value="Rudment_hybrid_motif"/>
</dbReference>
<dbReference type="Pfam" id="PF02785">
    <property type="entry name" value="Biotin_carb_C"/>
    <property type="match status" value="1"/>
</dbReference>
<comment type="pathway">
    <text evidence="2 15">Lipid metabolism; malonyl-CoA biosynthesis; malonyl-CoA from acetyl-CoA: step 1/1.</text>
</comment>
<comment type="subunit">
    <text evidence="3 15">Acetyl-CoA carboxylase is a heterohexamer of biotin carboxyl carrier protein, biotin carboxylase and the two subunits of carboxyl transferase in a 2:2 complex.</text>
</comment>
<keyword evidence="7" id="KW-0479">Metal-binding</keyword>
<dbReference type="SUPFAM" id="SSF56059">
    <property type="entry name" value="Glutathione synthetase ATP-binding domain-like"/>
    <property type="match status" value="1"/>
</dbReference>
<dbReference type="FunFam" id="3.30.1490.20:FF:000018">
    <property type="entry name" value="Biotin carboxylase"/>
    <property type="match status" value="1"/>
</dbReference>
<sequence>MMKKLLVANRGEIAVRIIRSAKELGIPVVLAHSSADKESLAAQLADECVEIGPPQVAKSYLNQEAIIAAAKSVGADAIHPGYGFLAENAGFATLVENSGITFVGPKGDTIILMGDKAQARSTAMAANVPVVPGSQGILRNLTEALSVAKDVGYPLIIKAAAGGGGKGMRVVESEAQFAKEFEVAQREGLSAFGDDGMYLERFIPRARHIEVQVLGDGENVIHLYDRECSLQRRRQKVFEEAPSPALNAEVREKLCASAVTLAKSVNYRGAGTVEYLFDDHSGEFFFIEMNTRIQVEHPITEMITGVDLIREMLHIASGRALRYQQSDIAIRGAAIECRINAEDPTNNFMPNIGKIEKLQWGSGPGIRIDSMLYEGYSVPPFYDSMLAKMIAWDESREEALARMERAIRETKIDGLKTTLLLHLKLVKDAEMRAANTHTNWLEDWMARQEW</sequence>
<evidence type="ECO:0000256" key="15">
    <source>
        <dbReference type="RuleBase" id="RU365063"/>
    </source>
</evidence>
<feature type="domain" description="Biotin carboxylation" evidence="17">
    <location>
        <begin position="1"/>
        <end position="446"/>
    </location>
</feature>
<evidence type="ECO:0000259" key="17">
    <source>
        <dbReference type="PROSITE" id="PS50979"/>
    </source>
</evidence>
<dbReference type="PROSITE" id="PS50979">
    <property type="entry name" value="BC"/>
    <property type="match status" value="1"/>
</dbReference>
<evidence type="ECO:0000256" key="6">
    <source>
        <dbReference type="ARBA" id="ARBA00022598"/>
    </source>
</evidence>
<keyword evidence="10" id="KW-0460">Magnesium</keyword>
<dbReference type="FunFam" id="3.40.50.20:FF:000010">
    <property type="entry name" value="Propionyl-CoA carboxylase subunit alpha"/>
    <property type="match status" value="1"/>
</dbReference>
<evidence type="ECO:0000256" key="3">
    <source>
        <dbReference type="ARBA" id="ARBA00011750"/>
    </source>
</evidence>
<gene>
    <name evidence="18" type="ORF">H9889_07160</name>
</gene>
<proteinExistence type="predicted"/>
<dbReference type="GO" id="GO:0046872">
    <property type="term" value="F:metal ion binding"/>
    <property type="evidence" value="ECO:0007669"/>
    <property type="project" value="UniProtKB-KW"/>
</dbReference>
<evidence type="ECO:0000256" key="7">
    <source>
        <dbReference type="ARBA" id="ARBA00022723"/>
    </source>
</evidence>
<comment type="function">
    <text evidence="1 15">This protein is a component of the acetyl coenzyme A carboxylase complex; first, biotin carboxylase catalyzes the carboxylation of the carrier protein and then the transcarboxylase transfers the carboxyl group to form malonyl-CoA.</text>
</comment>
<dbReference type="InterPro" id="IPR011764">
    <property type="entry name" value="Biotin_carboxylation_dom"/>
</dbReference>
<dbReference type="SMART" id="SM00878">
    <property type="entry name" value="Biotin_carb_C"/>
    <property type="match status" value="1"/>
</dbReference>
<keyword evidence="11 15" id="KW-0092">Biotin</keyword>
<evidence type="ECO:0000259" key="16">
    <source>
        <dbReference type="PROSITE" id="PS50975"/>
    </source>
</evidence>
<evidence type="ECO:0000256" key="11">
    <source>
        <dbReference type="ARBA" id="ARBA00023267"/>
    </source>
</evidence>
<dbReference type="PROSITE" id="PS00866">
    <property type="entry name" value="CPSASE_1"/>
    <property type="match status" value="1"/>
</dbReference>
<dbReference type="PROSITE" id="PS00867">
    <property type="entry name" value="CPSASE_2"/>
    <property type="match status" value="1"/>
</dbReference>
<dbReference type="InterPro" id="IPR051602">
    <property type="entry name" value="ACC_Biotin_Carboxylase"/>
</dbReference>
<dbReference type="PROSITE" id="PS50975">
    <property type="entry name" value="ATP_GRASP"/>
    <property type="match status" value="1"/>
</dbReference>
<evidence type="ECO:0000256" key="12">
    <source>
        <dbReference type="ARBA" id="ARBA00033786"/>
    </source>
</evidence>
<dbReference type="AlphaFoldDB" id="A0A9D1Q6N7"/>
<organism evidence="18 19">
    <name type="scientific">Candidatus Ignatzschineria merdigallinarum</name>
    <dbReference type="NCBI Taxonomy" id="2838621"/>
    <lineage>
        <taxon>Bacteria</taxon>
        <taxon>Pseudomonadati</taxon>
        <taxon>Pseudomonadota</taxon>
        <taxon>Gammaproteobacteria</taxon>
        <taxon>Cardiobacteriales</taxon>
        <taxon>Ignatzschineriaceae</taxon>
        <taxon>Ignatzschineria</taxon>
    </lineage>
</organism>
<evidence type="ECO:0000256" key="9">
    <source>
        <dbReference type="ARBA" id="ARBA00022840"/>
    </source>
</evidence>
<evidence type="ECO:0000256" key="1">
    <source>
        <dbReference type="ARBA" id="ARBA00003761"/>
    </source>
</evidence>
<keyword evidence="15" id="KW-0276">Fatty acid metabolism</keyword>
<dbReference type="Gene3D" id="3.30.470.20">
    <property type="entry name" value="ATP-grasp fold, B domain"/>
    <property type="match status" value="1"/>
</dbReference>
<reference evidence="18" key="1">
    <citation type="journal article" date="2021" name="PeerJ">
        <title>Extensive microbial diversity within the chicken gut microbiome revealed by metagenomics and culture.</title>
        <authorList>
            <person name="Gilroy R."/>
            <person name="Ravi A."/>
            <person name="Getino M."/>
            <person name="Pursley I."/>
            <person name="Horton D.L."/>
            <person name="Alikhan N.F."/>
            <person name="Baker D."/>
            <person name="Gharbi K."/>
            <person name="Hall N."/>
            <person name="Watson M."/>
            <person name="Adriaenssens E.M."/>
            <person name="Foster-Nyarko E."/>
            <person name="Jarju S."/>
            <person name="Secka A."/>
            <person name="Antonio M."/>
            <person name="Oren A."/>
            <person name="Chaudhuri R.R."/>
            <person name="La Ragione R."/>
            <person name="Hildebrand F."/>
            <person name="Pallen M.J."/>
        </authorList>
    </citation>
    <scope>NUCLEOTIDE SEQUENCE</scope>
    <source>
        <strain evidence="18">CHK160-9182</strain>
    </source>
</reference>
<dbReference type="NCBIfam" id="NF009471">
    <property type="entry name" value="PRK12833.1"/>
    <property type="match status" value="1"/>
</dbReference>
<keyword evidence="6 15" id="KW-0436">Ligase</keyword>
<evidence type="ECO:0000256" key="8">
    <source>
        <dbReference type="ARBA" id="ARBA00022741"/>
    </source>
</evidence>
<dbReference type="GO" id="GO:0006633">
    <property type="term" value="P:fatty acid biosynthetic process"/>
    <property type="evidence" value="ECO:0007669"/>
    <property type="project" value="UniProtKB-KW"/>
</dbReference>
<dbReference type="PANTHER" id="PTHR48095">
    <property type="entry name" value="PYRUVATE CARBOXYLASE SUBUNIT A"/>
    <property type="match status" value="1"/>
</dbReference>
<dbReference type="InterPro" id="IPR005479">
    <property type="entry name" value="CPAse_ATP-bd"/>
</dbReference>
<dbReference type="InterPro" id="IPR005481">
    <property type="entry name" value="BC-like_N"/>
</dbReference>
<keyword evidence="15" id="KW-0443">Lipid metabolism</keyword>
<dbReference type="GO" id="GO:0004075">
    <property type="term" value="F:biotin carboxylase activity"/>
    <property type="evidence" value="ECO:0007669"/>
    <property type="project" value="UniProtKB-EC"/>
</dbReference>
<dbReference type="InterPro" id="IPR011761">
    <property type="entry name" value="ATP-grasp"/>
</dbReference>
<evidence type="ECO:0000256" key="14">
    <source>
        <dbReference type="PROSITE-ProRule" id="PRU00409"/>
    </source>
</evidence>
<evidence type="ECO:0000256" key="10">
    <source>
        <dbReference type="ARBA" id="ARBA00022842"/>
    </source>
</evidence>
<evidence type="ECO:0000313" key="18">
    <source>
        <dbReference type="EMBL" id="HIW07089.1"/>
    </source>
</evidence>
<name>A0A9D1Q6N7_9GAMM</name>
<keyword evidence="15" id="KW-0275">Fatty acid biosynthesis</keyword>
<comment type="catalytic activity">
    <reaction evidence="13 15">
        <text>N(6)-biotinyl-L-lysyl-[protein] + hydrogencarbonate + ATP = N(6)-carboxybiotinyl-L-lysyl-[protein] + ADP + phosphate + H(+)</text>
        <dbReference type="Rhea" id="RHEA:13501"/>
        <dbReference type="Rhea" id="RHEA-COMP:10505"/>
        <dbReference type="Rhea" id="RHEA-COMP:10506"/>
        <dbReference type="ChEBI" id="CHEBI:15378"/>
        <dbReference type="ChEBI" id="CHEBI:17544"/>
        <dbReference type="ChEBI" id="CHEBI:30616"/>
        <dbReference type="ChEBI" id="CHEBI:43474"/>
        <dbReference type="ChEBI" id="CHEBI:83144"/>
        <dbReference type="ChEBI" id="CHEBI:83145"/>
        <dbReference type="ChEBI" id="CHEBI:456216"/>
        <dbReference type="EC" id="6.3.4.14"/>
    </reaction>
</comment>
<keyword evidence="8 14" id="KW-0547">Nucleotide-binding</keyword>
<dbReference type="Proteomes" id="UP000823934">
    <property type="component" value="Unassembled WGS sequence"/>
</dbReference>
<dbReference type="NCBIfam" id="NF006367">
    <property type="entry name" value="PRK08591.1"/>
    <property type="match status" value="1"/>
</dbReference>
<dbReference type="NCBIfam" id="TIGR00514">
    <property type="entry name" value="accC"/>
    <property type="match status" value="1"/>
</dbReference>
<reference evidence="18" key="2">
    <citation type="submission" date="2021-04" db="EMBL/GenBank/DDBJ databases">
        <authorList>
            <person name="Gilroy R."/>
        </authorList>
    </citation>
    <scope>NUCLEOTIDE SEQUENCE</scope>
    <source>
        <strain evidence="18">CHK160-9182</strain>
    </source>
</reference>
<dbReference type="InterPro" id="IPR005482">
    <property type="entry name" value="Biotin_COase_C"/>
</dbReference>
<protein>
    <recommendedName>
        <fullName evidence="5 15">Biotin carboxylase</fullName>
        <ecNumber evidence="4 15">6.3.4.14</ecNumber>
    </recommendedName>
    <alternativeName>
        <fullName evidence="12 15">Acetyl-coenzyme A carboxylase biotin carboxylase subunit A</fullName>
    </alternativeName>
</protein>
<accession>A0A9D1Q6N7</accession>
<evidence type="ECO:0000313" key="19">
    <source>
        <dbReference type="Proteomes" id="UP000823934"/>
    </source>
</evidence>
<evidence type="ECO:0000256" key="2">
    <source>
        <dbReference type="ARBA" id="ARBA00004956"/>
    </source>
</evidence>
<evidence type="ECO:0000256" key="13">
    <source>
        <dbReference type="ARBA" id="ARBA00048600"/>
    </source>
</evidence>
<dbReference type="SUPFAM" id="SSF51246">
    <property type="entry name" value="Rudiment single hybrid motif"/>
    <property type="match status" value="1"/>
</dbReference>
<dbReference type="EMBL" id="DXHP01000161">
    <property type="protein sequence ID" value="HIW07089.1"/>
    <property type="molecule type" value="Genomic_DNA"/>
</dbReference>
<dbReference type="GO" id="GO:0005524">
    <property type="term" value="F:ATP binding"/>
    <property type="evidence" value="ECO:0007669"/>
    <property type="project" value="UniProtKB-UniRule"/>
</dbReference>
<evidence type="ECO:0000256" key="4">
    <source>
        <dbReference type="ARBA" id="ARBA00013263"/>
    </source>
</evidence>
<dbReference type="PANTHER" id="PTHR48095:SF2">
    <property type="entry name" value="BIOTIN CARBOXYLASE, CHLOROPLASTIC"/>
    <property type="match status" value="1"/>
</dbReference>
<keyword evidence="15" id="KW-0444">Lipid biosynthesis</keyword>
<keyword evidence="9 14" id="KW-0067">ATP-binding</keyword>
<feature type="domain" description="ATP-grasp" evidence="16">
    <location>
        <begin position="120"/>
        <end position="317"/>
    </location>
</feature>
<evidence type="ECO:0000256" key="5">
    <source>
        <dbReference type="ARBA" id="ARBA00017242"/>
    </source>
</evidence>
<dbReference type="Pfam" id="PF02786">
    <property type="entry name" value="CPSase_L_D2"/>
    <property type="match status" value="1"/>
</dbReference>
<dbReference type="EC" id="6.3.4.14" evidence="4 15"/>
<dbReference type="SUPFAM" id="SSF52440">
    <property type="entry name" value="PreATP-grasp domain"/>
    <property type="match status" value="1"/>
</dbReference>
<dbReference type="InterPro" id="IPR004549">
    <property type="entry name" value="Acetyl_CoA_COase_biotin_COase"/>
</dbReference>
<comment type="caution">
    <text evidence="18">The sequence shown here is derived from an EMBL/GenBank/DDBJ whole genome shotgun (WGS) entry which is preliminary data.</text>
</comment>
<dbReference type="Pfam" id="PF00289">
    <property type="entry name" value="Biotin_carb_N"/>
    <property type="match status" value="1"/>
</dbReference>